<gene>
    <name evidence="4" type="ORF">C496_05212</name>
</gene>
<comment type="caution">
    <text evidence="4">The sequence shown here is derived from an EMBL/GenBank/DDBJ whole genome shotgun (WGS) entry which is preliminary data.</text>
</comment>
<dbReference type="InterPro" id="IPR050832">
    <property type="entry name" value="Bact_Acetyltransf"/>
</dbReference>
<dbReference type="Gene3D" id="3.40.630.30">
    <property type="match status" value="1"/>
</dbReference>
<dbReference type="EMBL" id="AOHW01000021">
    <property type="protein sequence ID" value="ELY43091.1"/>
    <property type="molecule type" value="Genomic_DNA"/>
</dbReference>
<dbReference type="AlphaFoldDB" id="L9W1D5"/>
<name>L9W1D5_9EURY</name>
<evidence type="ECO:0000256" key="2">
    <source>
        <dbReference type="ARBA" id="ARBA00023315"/>
    </source>
</evidence>
<dbReference type="GO" id="GO:0016747">
    <property type="term" value="F:acyltransferase activity, transferring groups other than amino-acyl groups"/>
    <property type="evidence" value="ECO:0007669"/>
    <property type="project" value="InterPro"/>
</dbReference>
<feature type="domain" description="N-acetyltransferase" evidence="3">
    <location>
        <begin position="26"/>
        <end position="167"/>
    </location>
</feature>
<accession>L9W1D5</accession>
<dbReference type="eggNOG" id="arCOG00839">
    <property type="taxonomic scope" value="Archaea"/>
</dbReference>
<dbReference type="CDD" id="cd04301">
    <property type="entry name" value="NAT_SF"/>
    <property type="match status" value="1"/>
</dbReference>
<dbReference type="PANTHER" id="PTHR43877">
    <property type="entry name" value="AMINOALKYLPHOSPHONATE N-ACETYLTRANSFERASE-RELATED-RELATED"/>
    <property type="match status" value="1"/>
</dbReference>
<proteinExistence type="predicted"/>
<organism evidence="4 5">
    <name type="scientific">Natronorubrum tibetense GA33</name>
    <dbReference type="NCBI Taxonomy" id="1114856"/>
    <lineage>
        <taxon>Archaea</taxon>
        <taxon>Methanobacteriati</taxon>
        <taxon>Methanobacteriota</taxon>
        <taxon>Stenosarchaea group</taxon>
        <taxon>Halobacteria</taxon>
        <taxon>Halobacteriales</taxon>
        <taxon>Natrialbaceae</taxon>
        <taxon>Natronorubrum</taxon>
    </lineage>
</organism>
<dbReference type="Pfam" id="PF13673">
    <property type="entry name" value="Acetyltransf_10"/>
    <property type="match status" value="1"/>
</dbReference>
<evidence type="ECO:0000313" key="5">
    <source>
        <dbReference type="Proteomes" id="UP000011599"/>
    </source>
</evidence>
<sequence>MRLTHETALGRVVTLSSRRAELARMTDVRAVESADEREDAFAVRRTVFVEEQDVDEELEYDEYEEESIHFVAYDGDEPIGAARLREPEPGLGKVERVAVLESRRGEGVGLAVMNALEERARGEELESLKLHSQTHAAPFYGRLGYERYGEVFEEAGIPHVKMRKSLE</sequence>
<dbReference type="Proteomes" id="UP000011599">
    <property type="component" value="Unassembled WGS sequence"/>
</dbReference>
<dbReference type="InterPro" id="IPR016181">
    <property type="entry name" value="Acyl_CoA_acyltransferase"/>
</dbReference>
<reference evidence="4 5" key="1">
    <citation type="journal article" date="2014" name="PLoS Genet.">
        <title>Phylogenetically driven sequencing of extremely halophilic archaea reveals strategies for static and dynamic osmo-response.</title>
        <authorList>
            <person name="Becker E.A."/>
            <person name="Seitzer P.M."/>
            <person name="Tritt A."/>
            <person name="Larsen D."/>
            <person name="Krusor M."/>
            <person name="Yao A.I."/>
            <person name="Wu D."/>
            <person name="Madern D."/>
            <person name="Eisen J.A."/>
            <person name="Darling A.E."/>
            <person name="Facciotti M.T."/>
        </authorList>
    </citation>
    <scope>NUCLEOTIDE SEQUENCE [LARGE SCALE GENOMIC DNA]</scope>
    <source>
        <strain evidence="4 5">GA33</strain>
    </source>
</reference>
<protein>
    <submittedName>
        <fullName evidence="4">N-acetyltransferase GCN5</fullName>
    </submittedName>
</protein>
<dbReference type="SUPFAM" id="SSF55729">
    <property type="entry name" value="Acyl-CoA N-acyltransferases (Nat)"/>
    <property type="match status" value="1"/>
</dbReference>
<evidence type="ECO:0000313" key="4">
    <source>
        <dbReference type="EMBL" id="ELY43091.1"/>
    </source>
</evidence>
<evidence type="ECO:0000256" key="1">
    <source>
        <dbReference type="ARBA" id="ARBA00022679"/>
    </source>
</evidence>
<evidence type="ECO:0000259" key="3">
    <source>
        <dbReference type="PROSITE" id="PS51186"/>
    </source>
</evidence>
<dbReference type="InterPro" id="IPR000182">
    <property type="entry name" value="GNAT_dom"/>
</dbReference>
<dbReference type="PROSITE" id="PS51186">
    <property type="entry name" value="GNAT"/>
    <property type="match status" value="1"/>
</dbReference>
<dbReference type="PATRIC" id="fig|1114856.3.peg.1082"/>
<keyword evidence="2" id="KW-0012">Acyltransferase</keyword>
<keyword evidence="1 4" id="KW-0808">Transferase</keyword>
<keyword evidence="5" id="KW-1185">Reference proteome</keyword>